<name>A0A813ID36_POLGL</name>
<evidence type="ECO:0000313" key="1">
    <source>
        <dbReference type="EMBL" id="CAE8648626.1"/>
    </source>
</evidence>
<gene>
    <name evidence="1" type="ORF">PGLA2088_LOCUS6722</name>
</gene>
<proteinExistence type="predicted"/>
<sequence>MASSTSSFVGDLHWVCIRGGEKAKEVWGSGLRQAVGGLQSARSNCCRTTFGNPFGPFIRSGERDYRVNLLPLGVWAVLVTLLGKCDFSPLILARCMRFRVTPDGDEYVFYKAETVFPWVSTVGSQDLFSELNIYNFDAAQVSGLGSLADPSMACIRQALRFLKHTTMSVLDFIWALVWCGPFWAGFDYSGESIFERTRSEQRTSWGQGRRADSWAATVFLSWPFSARQLLGYVDFTHCYLGASKKCLQGALDSLLSTDRSFNASAAAACRSDFRKDVIVFPGLSEEELGALPMADLVAFYNEASAWVLLCMNSMPVDNKNAGHGEVLRIEDFGAPVWSFAVQSILQNNASHALLTSWGMNSNDFLTFGVGLQQPCLATSAVMIDTPASSASSVDTDTGVLHPSLVLADTDDFTMVP</sequence>
<dbReference type="AlphaFoldDB" id="A0A813ID36"/>
<reference evidence="1" key="1">
    <citation type="submission" date="2021-02" db="EMBL/GenBank/DDBJ databases">
        <authorList>
            <person name="Dougan E. K."/>
            <person name="Rhodes N."/>
            <person name="Thang M."/>
            <person name="Chan C."/>
        </authorList>
    </citation>
    <scope>NUCLEOTIDE SEQUENCE</scope>
</reference>
<evidence type="ECO:0000313" key="2">
    <source>
        <dbReference type="Proteomes" id="UP000626109"/>
    </source>
</evidence>
<dbReference type="Proteomes" id="UP000626109">
    <property type="component" value="Unassembled WGS sequence"/>
</dbReference>
<dbReference type="EMBL" id="CAJNNW010006778">
    <property type="protein sequence ID" value="CAE8648626.1"/>
    <property type="molecule type" value="Genomic_DNA"/>
</dbReference>
<accession>A0A813ID36</accession>
<protein>
    <submittedName>
        <fullName evidence="1">Uncharacterized protein</fullName>
    </submittedName>
</protein>
<comment type="caution">
    <text evidence="1">The sequence shown here is derived from an EMBL/GenBank/DDBJ whole genome shotgun (WGS) entry which is preliminary data.</text>
</comment>
<organism evidence="1 2">
    <name type="scientific">Polarella glacialis</name>
    <name type="common">Dinoflagellate</name>
    <dbReference type="NCBI Taxonomy" id="89957"/>
    <lineage>
        <taxon>Eukaryota</taxon>
        <taxon>Sar</taxon>
        <taxon>Alveolata</taxon>
        <taxon>Dinophyceae</taxon>
        <taxon>Suessiales</taxon>
        <taxon>Suessiaceae</taxon>
        <taxon>Polarella</taxon>
    </lineage>
</organism>